<comment type="caution">
    <text evidence="2">The sequence shown here is derived from an EMBL/GenBank/DDBJ whole genome shotgun (WGS) entry which is preliminary data.</text>
</comment>
<evidence type="ECO:0000313" key="3">
    <source>
        <dbReference type="Proteomes" id="UP000215506"/>
    </source>
</evidence>
<gene>
    <name evidence="2" type="ORF">B7C42_05233</name>
</gene>
<dbReference type="Proteomes" id="UP000215506">
    <property type="component" value="Unassembled WGS sequence"/>
</dbReference>
<dbReference type="AlphaFoldDB" id="A0A231H0X3"/>
<feature type="compositionally biased region" description="Basic and acidic residues" evidence="1">
    <location>
        <begin position="18"/>
        <end position="50"/>
    </location>
</feature>
<proteinExistence type="predicted"/>
<organism evidence="2 3">
    <name type="scientific">Nocardia cerradoensis</name>
    <dbReference type="NCBI Taxonomy" id="85688"/>
    <lineage>
        <taxon>Bacteria</taxon>
        <taxon>Bacillati</taxon>
        <taxon>Actinomycetota</taxon>
        <taxon>Actinomycetes</taxon>
        <taxon>Mycobacteriales</taxon>
        <taxon>Nocardiaceae</taxon>
        <taxon>Nocardia</taxon>
    </lineage>
</organism>
<accession>A0A231H0X3</accession>
<feature type="region of interest" description="Disordered" evidence="1">
    <location>
        <begin position="1"/>
        <end position="50"/>
    </location>
</feature>
<keyword evidence="3" id="KW-1185">Reference proteome</keyword>
<sequence>MAHQHLPAADSDQSRPFQRRELIRQRESGMPGREMDLRHRPVRGRDEQQQ</sequence>
<name>A0A231H0X3_9NOCA</name>
<protein>
    <submittedName>
        <fullName evidence="2">Uncharacterized protein</fullName>
    </submittedName>
</protein>
<dbReference type="EMBL" id="NGAF01000013">
    <property type="protein sequence ID" value="OXR42457.1"/>
    <property type="molecule type" value="Genomic_DNA"/>
</dbReference>
<evidence type="ECO:0000256" key="1">
    <source>
        <dbReference type="SAM" id="MobiDB-lite"/>
    </source>
</evidence>
<reference evidence="2 3" key="1">
    <citation type="submission" date="2017-07" db="EMBL/GenBank/DDBJ databases">
        <title>First draft Genome Sequence of Nocardia cerradoensis isolated from human infection.</title>
        <authorList>
            <person name="Carrasco G."/>
        </authorList>
    </citation>
    <scope>NUCLEOTIDE SEQUENCE [LARGE SCALE GENOMIC DNA]</scope>
    <source>
        <strain evidence="2 3">CNM20130759</strain>
    </source>
</reference>
<evidence type="ECO:0000313" key="2">
    <source>
        <dbReference type="EMBL" id="OXR42457.1"/>
    </source>
</evidence>